<dbReference type="RefSeq" id="WP_090172200.1">
    <property type="nucleotide sequence ID" value="NZ_FOFB01000028.1"/>
</dbReference>
<dbReference type="PROSITE" id="PS51257">
    <property type="entry name" value="PROKAR_LIPOPROTEIN"/>
    <property type="match status" value="1"/>
</dbReference>
<name>A0A1H9MC98_9BACT</name>
<evidence type="ECO:0000313" key="2">
    <source>
        <dbReference type="Proteomes" id="UP000199021"/>
    </source>
</evidence>
<evidence type="ECO:0008006" key="3">
    <source>
        <dbReference type="Google" id="ProtNLM"/>
    </source>
</evidence>
<reference evidence="2" key="1">
    <citation type="submission" date="2016-10" db="EMBL/GenBank/DDBJ databases">
        <authorList>
            <person name="Varghese N."/>
            <person name="Submissions S."/>
        </authorList>
    </citation>
    <scope>NUCLEOTIDE SEQUENCE [LARGE SCALE GENOMIC DNA]</scope>
    <source>
        <strain evidence="2">DSM 24740</strain>
    </source>
</reference>
<dbReference type="AlphaFoldDB" id="A0A1H9MC98"/>
<sequence>MILLKSRIQTVLLSLLPCLMLIGCDGCDEDIITPRGEECYNVCKGVAECQNGYCECPNQEAQLAPGFCIQNSEAINFISYDQYPGLMDTLIMSLLEEPFDLTWQNGDPRLKDGAGKMYNRDPDALSIGSSQSVITYVFPGDFTTPVDSVWIYDLFDKSNNQYSFRAGEWHCRGKTFVGRFVDRNTIKGEIFLNLCSTNGSTPMPIEIQPETRYPVTFKRWQGS</sequence>
<proteinExistence type="predicted"/>
<protein>
    <recommendedName>
        <fullName evidence="3">Lipoprotein</fullName>
    </recommendedName>
</protein>
<gene>
    <name evidence="1" type="ORF">SAMN05444359_12845</name>
</gene>
<accession>A0A1H9MC98</accession>
<dbReference type="Proteomes" id="UP000199021">
    <property type="component" value="Unassembled WGS sequence"/>
</dbReference>
<dbReference type="EMBL" id="FOFB01000028">
    <property type="protein sequence ID" value="SER21318.1"/>
    <property type="molecule type" value="Genomic_DNA"/>
</dbReference>
<keyword evidence="2" id="KW-1185">Reference proteome</keyword>
<dbReference type="InParanoid" id="A0A1H9MC98"/>
<evidence type="ECO:0000313" key="1">
    <source>
        <dbReference type="EMBL" id="SER21318.1"/>
    </source>
</evidence>
<dbReference type="OrthoDB" id="1491779at2"/>
<organism evidence="1 2">
    <name type="scientific">Neolewinella agarilytica</name>
    <dbReference type="NCBI Taxonomy" id="478744"/>
    <lineage>
        <taxon>Bacteria</taxon>
        <taxon>Pseudomonadati</taxon>
        <taxon>Bacteroidota</taxon>
        <taxon>Saprospiria</taxon>
        <taxon>Saprospirales</taxon>
        <taxon>Lewinellaceae</taxon>
        <taxon>Neolewinella</taxon>
    </lineage>
</organism>